<keyword evidence="4" id="KW-0597">Phosphoprotein</keyword>
<dbReference type="STRING" id="32024.GCA_000788295_00732"/>
<dbReference type="SUPFAM" id="SSF158472">
    <property type="entry name" value="HAMP domain-like"/>
    <property type="match status" value="1"/>
</dbReference>
<dbReference type="InterPro" id="IPR003661">
    <property type="entry name" value="HisK_dim/P_dom"/>
</dbReference>
<comment type="catalytic activity">
    <reaction evidence="1">
        <text>ATP + protein L-histidine = ADP + protein N-phospho-L-histidine.</text>
        <dbReference type="EC" id="2.7.13.3"/>
    </reaction>
</comment>
<comment type="subcellular location">
    <subcellularLocation>
        <location evidence="2">Membrane</location>
        <topology evidence="2">Multi-pass membrane protein</topology>
    </subcellularLocation>
</comment>
<name>A0A381DLP7_9BACT</name>
<dbReference type="OrthoDB" id="9812241at2"/>
<evidence type="ECO:0000256" key="5">
    <source>
        <dbReference type="ARBA" id="ARBA00022679"/>
    </source>
</evidence>
<dbReference type="InterPro" id="IPR036097">
    <property type="entry name" value="HisK_dim/P_sf"/>
</dbReference>
<dbReference type="PROSITE" id="PS50109">
    <property type="entry name" value="HIS_KIN"/>
    <property type="match status" value="1"/>
</dbReference>
<dbReference type="GeneID" id="93090376"/>
<accession>A0A381DLP7</accession>
<dbReference type="InterPro" id="IPR036890">
    <property type="entry name" value="HATPase_C_sf"/>
</dbReference>
<keyword evidence="5 10" id="KW-0808">Transferase</keyword>
<evidence type="ECO:0000313" key="10">
    <source>
        <dbReference type="EMBL" id="SUX11510.1"/>
    </source>
</evidence>
<dbReference type="AlphaFoldDB" id="A0A381DLP7"/>
<dbReference type="RefSeq" id="WP_089182234.1">
    <property type="nucleotide sequence ID" value="NZ_CP043427.1"/>
</dbReference>
<dbReference type="PROSITE" id="PS50885">
    <property type="entry name" value="HAMP"/>
    <property type="match status" value="1"/>
</dbReference>
<dbReference type="InterPro" id="IPR050398">
    <property type="entry name" value="HssS/ArlS-like"/>
</dbReference>
<dbReference type="Gene3D" id="3.30.565.10">
    <property type="entry name" value="Histidine kinase-like ATPase, C-terminal domain"/>
    <property type="match status" value="1"/>
</dbReference>
<keyword evidence="11" id="KW-1185">Reference proteome</keyword>
<dbReference type="EMBL" id="UFVD01000001">
    <property type="protein sequence ID" value="SUX11510.1"/>
    <property type="molecule type" value="Genomic_DNA"/>
</dbReference>
<sequence length="417" mass="48331">MIRSISTKITIIFCIAFSVVCLLFLTFSDMQKNIFIEKTKDRQISAINYLTVLYSRGNVPDDFGAYFKNFGLKYVDDKKLNDSILNSKTQLFVVPTELGVFESISYGDNLYLYLKNPSFNILLQNIDDDKISDSLWIGFILSATLLISLYISVMKNLAPLKKLNRNIKNFATGNLDIVCFESNSNDEIAELGREFGKAVIKIRELIRSRQLFLRAIMHELKTPIGKGRIVCELLDDEVQKKRLSNIFERLEMLINEFAKVEQLLSKSYSFNYSKYHISEIVDQALDILMLDNFENKININTKQNPILKADFQLLSLAIKNLLDNSLKYSKNGKSELYYDENMLSVKNLGDPLDNTFDYYKQAFIREKDSKVSGMGLGLYIVDHICQMHKFKFDYRYKDGYHEFIIWFSKEASSEKRA</sequence>
<keyword evidence="8" id="KW-1133">Transmembrane helix</keyword>
<evidence type="ECO:0000256" key="8">
    <source>
        <dbReference type="ARBA" id="ARBA00022989"/>
    </source>
</evidence>
<dbReference type="Gene3D" id="1.10.287.130">
    <property type="match status" value="1"/>
</dbReference>
<evidence type="ECO:0000256" key="2">
    <source>
        <dbReference type="ARBA" id="ARBA00004141"/>
    </source>
</evidence>
<dbReference type="InterPro" id="IPR003660">
    <property type="entry name" value="HAMP_dom"/>
</dbReference>
<dbReference type="CDD" id="cd00082">
    <property type="entry name" value="HisKA"/>
    <property type="match status" value="1"/>
</dbReference>
<reference evidence="10 11" key="1">
    <citation type="submission" date="2018-06" db="EMBL/GenBank/DDBJ databases">
        <authorList>
            <consortium name="Pathogen Informatics"/>
            <person name="Doyle S."/>
        </authorList>
    </citation>
    <scope>NUCLEOTIDE SEQUENCE [LARGE SCALE GENOMIC DNA]</scope>
    <source>
        <strain evidence="10 11">NCTC12475</strain>
    </source>
</reference>
<dbReference type="GO" id="GO:0016020">
    <property type="term" value="C:membrane"/>
    <property type="evidence" value="ECO:0007669"/>
    <property type="project" value="UniProtKB-SubCell"/>
</dbReference>
<gene>
    <name evidence="10" type="primary">basS_2</name>
    <name evidence="10" type="ORF">NCTC12475_01738</name>
</gene>
<evidence type="ECO:0000313" key="11">
    <source>
        <dbReference type="Proteomes" id="UP000254920"/>
    </source>
</evidence>
<keyword evidence="6" id="KW-0812">Transmembrane</keyword>
<dbReference type="EC" id="2.7.13.3" evidence="3"/>
<organism evidence="10 11">
    <name type="scientific">Campylobacter sputorum subsp. sputorum</name>
    <dbReference type="NCBI Taxonomy" id="32024"/>
    <lineage>
        <taxon>Bacteria</taxon>
        <taxon>Pseudomonadati</taxon>
        <taxon>Campylobacterota</taxon>
        <taxon>Epsilonproteobacteria</taxon>
        <taxon>Campylobacterales</taxon>
        <taxon>Campylobacteraceae</taxon>
        <taxon>Campylobacter</taxon>
    </lineage>
</organism>
<evidence type="ECO:0000256" key="1">
    <source>
        <dbReference type="ARBA" id="ARBA00000085"/>
    </source>
</evidence>
<dbReference type="InterPro" id="IPR003594">
    <property type="entry name" value="HATPase_dom"/>
</dbReference>
<dbReference type="GO" id="GO:0000155">
    <property type="term" value="F:phosphorelay sensor kinase activity"/>
    <property type="evidence" value="ECO:0007669"/>
    <property type="project" value="InterPro"/>
</dbReference>
<dbReference type="SUPFAM" id="SSF47384">
    <property type="entry name" value="Homodimeric domain of signal transducing histidine kinase"/>
    <property type="match status" value="1"/>
</dbReference>
<proteinExistence type="predicted"/>
<dbReference type="SUPFAM" id="SSF55874">
    <property type="entry name" value="ATPase domain of HSP90 chaperone/DNA topoisomerase II/histidine kinase"/>
    <property type="match status" value="1"/>
</dbReference>
<evidence type="ECO:0000256" key="9">
    <source>
        <dbReference type="ARBA" id="ARBA00023136"/>
    </source>
</evidence>
<dbReference type="CDD" id="cd06225">
    <property type="entry name" value="HAMP"/>
    <property type="match status" value="1"/>
</dbReference>
<evidence type="ECO:0000256" key="4">
    <source>
        <dbReference type="ARBA" id="ARBA00022553"/>
    </source>
</evidence>
<dbReference type="InterPro" id="IPR047994">
    <property type="entry name" value="ArsS-like"/>
</dbReference>
<dbReference type="PANTHER" id="PTHR45528">
    <property type="entry name" value="SENSOR HISTIDINE KINASE CPXA"/>
    <property type="match status" value="1"/>
</dbReference>
<dbReference type="SMART" id="SM00387">
    <property type="entry name" value="HATPase_c"/>
    <property type="match status" value="1"/>
</dbReference>
<dbReference type="Pfam" id="PF02518">
    <property type="entry name" value="HATPase_c"/>
    <property type="match status" value="1"/>
</dbReference>
<dbReference type="Proteomes" id="UP000254920">
    <property type="component" value="Unassembled WGS sequence"/>
</dbReference>
<dbReference type="InterPro" id="IPR005467">
    <property type="entry name" value="His_kinase_dom"/>
</dbReference>
<evidence type="ECO:0000256" key="7">
    <source>
        <dbReference type="ARBA" id="ARBA00022777"/>
    </source>
</evidence>
<keyword evidence="7" id="KW-0418">Kinase</keyword>
<dbReference type="PANTHER" id="PTHR45528:SF12">
    <property type="entry name" value="SENSOR HISTIDINE KINASE ARSS"/>
    <property type="match status" value="1"/>
</dbReference>
<protein>
    <recommendedName>
        <fullName evidence="3">histidine kinase</fullName>
        <ecNumber evidence="3">2.7.13.3</ecNumber>
    </recommendedName>
</protein>
<keyword evidence="9" id="KW-0472">Membrane</keyword>
<evidence type="ECO:0000256" key="3">
    <source>
        <dbReference type="ARBA" id="ARBA00012438"/>
    </source>
</evidence>
<evidence type="ECO:0000256" key="6">
    <source>
        <dbReference type="ARBA" id="ARBA00022692"/>
    </source>
</evidence>
<dbReference type="NCBIfam" id="NF038389">
    <property type="entry name" value="ArsS_fam_HK"/>
    <property type="match status" value="1"/>
</dbReference>